<name>A0A0L6VYY2_9FIRM</name>
<sequence length="41" mass="4797">MEIIYKVKYDPKTKLPRIRCYGYIYSANGAKIPVILPKRPV</sequence>
<dbReference type="RefSeq" id="WP_013119755.1">
    <property type="nucleotide sequence ID" value="NZ_LGTE01000028.1"/>
</dbReference>
<proteinExistence type="predicted"/>
<comment type="caution">
    <text evidence="1">The sequence shown here is derived from an EMBL/GenBank/DDBJ whole genome shotgun (WGS) entry which is preliminary data.</text>
</comment>
<keyword evidence="2" id="KW-1185">Reference proteome</keyword>
<evidence type="ECO:0000313" key="2">
    <source>
        <dbReference type="Proteomes" id="UP000037175"/>
    </source>
</evidence>
<dbReference type="EMBL" id="LGTE01000028">
    <property type="protein sequence ID" value="KNZ68537.1"/>
    <property type="molecule type" value="Genomic_DNA"/>
</dbReference>
<protein>
    <submittedName>
        <fullName evidence="1">Uncharacterized protein</fullName>
    </submittedName>
</protein>
<dbReference type="Proteomes" id="UP000037175">
    <property type="component" value="Unassembled WGS sequence"/>
</dbReference>
<reference evidence="2" key="1">
    <citation type="submission" date="2015-07" db="EMBL/GenBank/DDBJ databases">
        <title>Complete Genome of Thermincola ferriacetica strain Z-0001T.</title>
        <authorList>
            <person name="Lusk B."/>
            <person name="Badalamenti J.P."/>
            <person name="Parameswaran P."/>
            <person name="Bond D.R."/>
            <person name="Torres C.I."/>
        </authorList>
    </citation>
    <scope>NUCLEOTIDE SEQUENCE [LARGE SCALE GENOMIC DNA]</scope>
    <source>
        <strain evidence="2">Z-0001</strain>
    </source>
</reference>
<gene>
    <name evidence="1" type="ORF">Tfer_2932</name>
</gene>
<accession>A0A0L6VYY2</accession>
<evidence type="ECO:0000313" key="1">
    <source>
        <dbReference type="EMBL" id="KNZ68537.1"/>
    </source>
</evidence>
<dbReference type="AlphaFoldDB" id="A0A0L6VYY2"/>
<organism evidence="1 2">
    <name type="scientific">Thermincola ferriacetica</name>
    <dbReference type="NCBI Taxonomy" id="281456"/>
    <lineage>
        <taxon>Bacteria</taxon>
        <taxon>Bacillati</taxon>
        <taxon>Bacillota</taxon>
        <taxon>Clostridia</taxon>
        <taxon>Eubacteriales</taxon>
        <taxon>Thermincolaceae</taxon>
        <taxon>Thermincola</taxon>
    </lineage>
</organism>